<dbReference type="Gene3D" id="1.10.1450.10">
    <property type="entry name" value="Tetraspanin"/>
    <property type="match status" value="1"/>
</dbReference>
<organism evidence="8 9">
    <name type="scientific">Euphydryas editha</name>
    <name type="common">Edith's checkerspot</name>
    <dbReference type="NCBI Taxonomy" id="104508"/>
    <lineage>
        <taxon>Eukaryota</taxon>
        <taxon>Metazoa</taxon>
        <taxon>Ecdysozoa</taxon>
        <taxon>Arthropoda</taxon>
        <taxon>Hexapoda</taxon>
        <taxon>Insecta</taxon>
        <taxon>Pterygota</taxon>
        <taxon>Neoptera</taxon>
        <taxon>Endopterygota</taxon>
        <taxon>Lepidoptera</taxon>
        <taxon>Glossata</taxon>
        <taxon>Ditrysia</taxon>
        <taxon>Papilionoidea</taxon>
        <taxon>Nymphalidae</taxon>
        <taxon>Nymphalinae</taxon>
        <taxon>Euphydryas</taxon>
    </lineage>
</organism>
<evidence type="ECO:0000313" key="8">
    <source>
        <dbReference type="EMBL" id="CAH2098556.1"/>
    </source>
</evidence>
<comment type="caution">
    <text evidence="8">The sequence shown here is derived from an EMBL/GenBank/DDBJ whole genome shotgun (WGS) entry which is preliminary data.</text>
</comment>
<dbReference type="PIRSF" id="PIRSF002419">
    <property type="entry name" value="Tetraspanin"/>
    <property type="match status" value="1"/>
</dbReference>
<gene>
    <name evidence="8" type="ORF">EEDITHA_LOCUS13659</name>
</gene>
<keyword evidence="4 7" id="KW-1133">Transmembrane helix</keyword>
<dbReference type="InterPro" id="IPR008952">
    <property type="entry name" value="Tetraspanin_EC2_sf"/>
</dbReference>
<feature type="transmembrane region" description="Helical" evidence="7">
    <location>
        <begin position="58"/>
        <end position="79"/>
    </location>
</feature>
<evidence type="ECO:0000256" key="3">
    <source>
        <dbReference type="ARBA" id="ARBA00022692"/>
    </source>
</evidence>
<dbReference type="GO" id="GO:0005886">
    <property type="term" value="C:plasma membrane"/>
    <property type="evidence" value="ECO:0007669"/>
    <property type="project" value="TreeGrafter"/>
</dbReference>
<evidence type="ECO:0000256" key="5">
    <source>
        <dbReference type="ARBA" id="ARBA00023136"/>
    </source>
</evidence>
<dbReference type="PANTHER" id="PTHR19282">
    <property type="entry name" value="TETRASPANIN"/>
    <property type="match status" value="1"/>
</dbReference>
<evidence type="ECO:0000256" key="2">
    <source>
        <dbReference type="ARBA" id="ARBA00006840"/>
    </source>
</evidence>
<feature type="disulfide bond" evidence="6">
    <location>
        <begin position="154"/>
        <end position="173"/>
    </location>
</feature>
<dbReference type="SUPFAM" id="SSF48652">
    <property type="entry name" value="Tetraspanin"/>
    <property type="match status" value="1"/>
</dbReference>
<evidence type="ECO:0000256" key="4">
    <source>
        <dbReference type="ARBA" id="ARBA00022989"/>
    </source>
</evidence>
<name>A0AAU9UKV1_EUPED</name>
<feature type="transmembrane region" description="Helical" evidence="7">
    <location>
        <begin position="216"/>
        <end position="238"/>
    </location>
</feature>
<dbReference type="InterPro" id="IPR000301">
    <property type="entry name" value="Tetraspanin_animals"/>
</dbReference>
<dbReference type="CDD" id="cd03127">
    <property type="entry name" value="tetraspanin_LEL"/>
    <property type="match status" value="1"/>
</dbReference>
<dbReference type="PANTHER" id="PTHR19282:SF551">
    <property type="entry name" value="RE08073P-RELATED"/>
    <property type="match status" value="1"/>
</dbReference>
<reference evidence="8" key="1">
    <citation type="submission" date="2022-03" db="EMBL/GenBank/DDBJ databases">
        <authorList>
            <person name="Tunstrom K."/>
        </authorList>
    </citation>
    <scope>NUCLEOTIDE SEQUENCE</scope>
</reference>
<evidence type="ECO:0000256" key="7">
    <source>
        <dbReference type="RuleBase" id="RU361218"/>
    </source>
</evidence>
<evidence type="ECO:0000256" key="1">
    <source>
        <dbReference type="ARBA" id="ARBA00004141"/>
    </source>
</evidence>
<protein>
    <recommendedName>
        <fullName evidence="7">Tetraspanin</fullName>
    </recommendedName>
</protein>
<proteinExistence type="inferred from homology"/>
<dbReference type="Pfam" id="PF00335">
    <property type="entry name" value="Tetraspanin"/>
    <property type="match status" value="1"/>
</dbReference>
<dbReference type="PRINTS" id="PR00259">
    <property type="entry name" value="TMFOUR"/>
</dbReference>
<comment type="similarity">
    <text evidence="2 7">Belongs to the tetraspanin (TM4SF) family.</text>
</comment>
<comment type="subcellular location">
    <subcellularLocation>
        <location evidence="1 7">Membrane</location>
        <topology evidence="1 7">Multi-pass membrane protein</topology>
    </subcellularLocation>
</comment>
<keyword evidence="5 7" id="KW-0472">Membrane</keyword>
<evidence type="ECO:0000256" key="6">
    <source>
        <dbReference type="PIRSR" id="PIRSR002419-1"/>
    </source>
</evidence>
<dbReference type="AlphaFoldDB" id="A0AAU9UKV1"/>
<feature type="transmembrane region" description="Helical" evidence="7">
    <location>
        <begin position="91"/>
        <end position="114"/>
    </location>
</feature>
<feature type="transmembrane region" description="Helical" evidence="7">
    <location>
        <begin position="12"/>
        <end position="32"/>
    </location>
</feature>
<dbReference type="Proteomes" id="UP001153954">
    <property type="component" value="Unassembled WGS sequence"/>
</dbReference>
<accession>A0AAU9UKV1</accession>
<dbReference type="InterPro" id="IPR018499">
    <property type="entry name" value="Tetraspanin/Peripherin"/>
</dbReference>
<dbReference type="EMBL" id="CAKOGL010000020">
    <property type="protein sequence ID" value="CAH2098556.1"/>
    <property type="molecule type" value="Genomic_DNA"/>
</dbReference>
<keyword evidence="3 7" id="KW-0812">Transmembrane</keyword>
<evidence type="ECO:0000313" key="9">
    <source>
        <dbReference type="Proteomes" id="UP001153954"/>
    </source>
</evidence>
<keyword evidence="9" id="KW-1185">Reference proteome</keyword>
<sequence length="261" mass="29287">MATTGPRVALHILNAINLVISLAIAAVSLWFFSQIYEFTRLRNSNHYLLDYNVYWPQAVPWIFFFVALFVIGVTACGFAGARKKSRGLLSVYIIMLSIVILCLITAAVLALVLADNKSTDDFVKDTVWDVYFQSKIDNEVAESFGLIERKLHCCGADSPRDYKNWKSEFPMSCCDVYYHGWLEPYTIECEFTNKLANERYGCSTVAAQYARIAIKVLSAASVFTAFIGIISVMVAVLLSRALTKRNRAAVIKESESEKVLL</sequence>
<keyword evidence="6" id="KW-1015">Disulfide bond</keyword>